<proteinExistence type="predicted"/>
<feature type="coiled-coil region" evidence="1">
    <location>
        <begin position="57"/>
        <end position="220"/>
    </location>
</feature>
<dbReference type="Proteomes" id="UP000053593">
    <property type="component" value="Unassembled WGS sequence"/>
</dbReference>
<dbReference type="HOGENOM" id="CLU_471773_0_0_1"/>
<feature type="compositionally biased region" description="Polar residues" evidence="2">
    <location>
        <begin position="426"/>
        <end position="439"/>
    </location>
</feature>
<protein>
    <submittedName>
        <fullName evidence="3">Uncharacterized protein</fullName>
    </submittedName>
</protein>
<organism evidence="3 4">
    <name type="scientific">Collybiopsis luxurians FD-317 M1</name>
    <dbReference type="NCBI Taxonomy" id="944289"/>
    <lineage>
        <taxon>Eukaryota</taxon>
        <taxon>Fungi</taxon>
        <taxon>Dikarya</taxon>
        <taxon>Basidiomycota</taxon>
        <taxon>Agaricomycotina</taxon>
        <taxon>Agaricomycetes</taxon>
        <taxon>Agaricomycetidae</taxon>
        <taxon>Agaricales</taxon>
        <taxon>Marasmiineae</taxon>
        <taxon>Omphalotaceae</taxon>
        <taxon>Collybiopsis</taxon>
        <taxon>Collybiopsis luxurians</taxon>
    </lineage>
</organism>
<accession>A0A0D0C2W9</accession>
<dbReference type="Gene3D" id="1.10.287.1490">
    <property type="match status" value="1"/>
</dbReference>
<reference evidence="3 4" key="1">
    <citation type="submission" date="2014-04" db="EMBL/GenBank/DDBJ databases">
        <title>Evolutionary Origins and Diversification of the Mycorrhizal Mutualists.</title>
        <authorList>
            <consortium name="DOE Joint Genome Institute"/>
            <consortium name="Mycorrhizal Genomics Consortium"/>
            <person name="Kohler A."/>
            <person name="Kuo A."/>
            <person name="Nagy L.G."/>
            <person name="Floudas D."/>
            <person name="Copeland A."/>
            <person name="Barry K.W."/>
            <person name="Cichocki N."/>
            <person name="Veneault-Fourrey C."/>
            <person name="LaButti K."/>
            <person name="Lindquist E.A."/>
            <person name="Lipzen A."/>
            <person name="Lundell T."/>
            <person name="Morin E."/>
            <person name="Murat C."/>
            <person name="Riley R."/>
            <person name="Ohm R."/>
            <person name="Sun H."/>
            <person name="Tunlid A."/>
            <person name="Henrissat B."/>
            <person name="Grigoriev I.V."/>
            <person name="Hibbett D.S."/>
            <person name="Martin F."/>
        </authorList>
    </citation>
    <scope>NUCLEOTIDE SEQUENCE [LARGE SCALE GENOMIC DNA]</scope>
    <source>
        <strain evidence="3 4">FD-317 M1</strain>
    </source>
</reference>
<feature type="compositionally biased region" description="Basic and acidic residues" evidence="2">
    <location>
        <begin position="551"/>
        <end position="571"/>
    </location>
</feature>
<dbReference type="EMBL" id="KN834847">
    <property type="protein sequence ID" value="KIK52202.1"/>
    <property type="molecule type" value="Genomic_DNA"/>
</dbReference>
<gene>
    <name evidence="3" type="ORF">GYMLUDRAFT_971743</name>
</gene>
<evidence type="ECO:0000256" key="1">
    <source>
        <dbReference type="SAM" id="Coils"/>
    </source>
</evidence>
<keyword evidence="4" id="KW-1185">Reference proteome</keyword>
<keyword evidence="1" id="KW-0175">Coiled coil</keyword>
<evidence type="ECO:0000313" key="4">
    <source>
        <dbReference type="Proteomes" id="UP000053593"/>
    </source>
</evidence>
<feature type="compositionally biased region" description="Low complexity" evidence="2">
    <location>
        <begin position="440"/>
        <end position="451"/>
    </location>
</feature>
<sequence>MKLKRDCDAVDEELRQMTGRLSVLQERFDSQSMTLKLAKEHSGDLQERLLLSEKAHATKLESTHGQYKAELAVLEEQKNSLQNATARLRDDISKLDSTVEKLREERAALQGSLERYRHENTRLESNADIHTSEISTLRERVAVLQDQTFDIARLKDESASLQLTISKQTSEIAVLNTEKTVLEKSVEKHVCDIAGLQCKLMELQEERSSLSERVGALIKQEEASERVLSVEIKRAEAAEQGLTELTKELAKRIGNMETQLETAQIAAAAASVKPNSEQESMEVDNAKIEELESEIARLRERETSLDKRYRDGELSDSEKEFVNSLIKFSQDMHEKEMVAKENELRRRDNMNTTLQQKVDKLASTLAKVLKGQGNGNVALAGSKEKSMLDLDMWMSSPLTDTEQHIVDAVPTVPIATGSVPARFPLSSPSALAQVRPSTTRPARASPLSPAPQRERGPGGGGEGVVGAGGRSTIAAMKARENAPPSSAPSATPTFSKLEEDISDFEEDFPLAGASARLGKRTRPGSPTAPNKARSGQDGEGPRPARRSKFGVRKEGDQNQAPRMEKKVENTKVKSRKHR</sequence>
<evidence type="ECO:0000313" key="3">
    <source>
        <dbReference type="EMBL" id="KIK52202.1"/>
    </source>
</evidence>
<dbReference type="AlphaFoldDB" id="A0A0D0C2W9"/>
<feature type="coiled-coil region" evidence="1">
    <location>
        <begin position="281"/>
        <end position="308"/>
    </location>
</feature>
<name>A0A0D0C2W9_9AGAR</name>
<feature type="region of interest" description="Disordered" evidence="2">
    <location>
        <begin position="425"/>
        <end position="578"/>
    </location>
</feature>
<feature type="compositionally biased region" description="Gly residues" evidence="2">
    <location>
        <begin position="457"/>
        <end position="469"/>
    </location>
</feature>
<dbReference type="OrthoDB" id="3246510at2759"/>
<evidence type="ECO:0000256" key="2">
    <source>
        <dbReference type="SAM" id="MobiDB-lite"/>
    </source>
</evidence>